<accession>G0LCM5</accession>
<keyword evidence="3" id="KW-1185">Reference proteome</keyword>
<dbReference type="EMBL" id="FP476056">
    <property type="protein sequence ID" value="CAZ97030.1"/>
    <property type="molecule type" value="Genomic_DNA"/>
</dbReference>
<dbReference type="Proteomes" id="UP000008898">
    <property type="component" value="Chromosome"/>
</dbReference>
<feature type="transmembrane region" description="Helical" evidence="1">
    <location>
        <begin position="30"/>
        <end position="52"/>
    </location>
</feature>
<organism evidence="2 3">
    <name type="scientific">Zobellia galactanivorans (strain DSM 12802 / CCUG 47099 / CIP 106680 / NCIMB 13871 / Dsij)</name>
    <dbReference type="NCBI Taxonomy" id="63186"/>
    <lineage>
        <taxon>Bacteria</taxon>
        <taxon>Pseudomonadati</taxon>
        <taxon>Bacteroidota</taxon>
        <taxon>Flavobacteriia</taxon>
        <taxon>Flavobacteriales</taxon>
        <taxon>Flavobacteriaceae</taxon>
        <taxon>Zobellia</taxon>
    </lineage>
</organism>
<dbReference type="AlphaFoldDB" id="G0LCM5"/>
<keyword evidence="1" id="KW-0472">Membrane</keyword>
<name>G0LCM5_ZOBGA</name>
<gene>
    <name evidence="2" type="ordered locus">zobellia_2883</name>
</gene>
<keyword evidence="1" id="KW-0812">Transmembrane</keyword>
<dbReference type="KEGG" id="zga:ZOBELLIA_2883"/>
<protein>
    <submittedName>
        <fullName evidence="2">Uncharacterized protein</fullName>
    </submittedName>
</protein>
<dbReference type="HOGENOM" id="CLU_2621302_0_0_10"/>
<reference evidence="3" key="1">
    <citation type="submission" date="2009-07" db="EMBL/GenBank/DDBJ databases">
        <title>Complete genome sequence of Zobellia galactanivorans Dsij.</title>
        <authorList>
            <consortium name="Genoscope - CEA"/>
        </authorList>
    </citation>
    <scope>NUCLEOTIDE SEQUENCE [LARGE SCALE GENOMIC DNA]</scope>
    <source>
        <strain evidence="3">DSM 12802 / CCUG 47099 / CIP 106680 / NCIMB 13871 / Dsij</strain>
    </source>
</reference>
<sequence length="78" mass="8429">MCISDPQLDGSTVIDAAKENVGQQTSVYRAFYNFTLNVIIGVGITIDLIEVIDNRVGLDRSKTIYGDSFHMIGTSGSS</sequence>
<evidence type="ECO:0000256" key="1">
    <source>
        <dbReference type="SAM" id="Phobius"/>
    </source>
</evidence>
<keyword evidence="1" id="KW-1133">Transmembrane helix</keyword>
<evidence type="ECO:0000313" key="3">
    <source>
        <dbReference type="Proteomes" id="UP000008898"/>
    </source>
</evidence>
<proteinExistence type="predicted"/>
<evidence type="ECO:0000313" key="2">
    <source>
        <dbReference type="EMBL" id="CAZ97030.1"/>
    </source>
</evidence>
<reference evidence="2 3" key="2">
    <citation type="journal article" date="2012" name="Environ. Microbiol.">
        <title>Characterization of the first alginolytic operons in a marine bacterium: from their emergence in marine Flavobacteriia to their independent transfers to marine Proteobacteria and human gut Bacteroides.</title>
        <authorList>
            <person name="Thomas F."/>
            <person name="Barbeyron T."/>
            <person name="Tonon T."/>
            <person name="Genicot S."/>
            <person name="Czjzek M."/>
            <person name="Michel G."/>
        </authorList>
    </citation>
    <scope>NUCLEOTIDE SEQUENCE [LARGE SCALE GENOMIC DNA]</scope>
    <source>
        <strain evidence="3">DSM 12802 / CCUG 47099 / CIP 106680 / NCIMB 13871 / Dsij</strain>
    </source>
</reference>